<evidence type="ECO:0000256" key="7">
    <source>
        <dbReference type="ARBA" id="ARBA00022842"/>
    </source>
</evidence>
<protein>
    <recommendedName>
        <fullName evidence="9">ATP-dependent dethiobiotin synthetase BioD</fullName>
        <ecNumber evidence="9">6.3.3.3</ecNumber>
    </recommendedName>
    <alternativeName>
        <fullName evidence="9">DTB synthetase</fullName>
        <shortName evidence="9">DTBS</shortName>
    </alternativeName>
    <alternativeName>
        <fullName evidence="9">Dethiobiotin synthase</fullName>
    </alternativeName>
</protein>
<dbReference type="Proteomes" id="UP000576082">
    <property type="component" value="Unassembled WGS sequence"/>
</dbReference>
<keyword evidence="3 9" id="KW-0479">Metal-binding</keyword>
<comment type="similarity">
    <text evidence="9">Belongs to the dethiobiotin synthetase family.</text>
</comment>
<dbReference type="NCBIfam" id="TIGR00347">
    <property type="entry name" value="bioD"/>
    <property type="match status" value="1"/>
</dbReference>
<comment type="catalytic activity">
    <reaction evidence="8">
        <text>(7R,8S)-8-amino-7-(carboxyamino)nonanoate + ATP = (4R,5S)-dethiobiotin + ADP + phosphate + H(+)</text>
        <dbReference type="Rhea" id="RHEA:63684"/>
        <dbReference type="ChEBI" id="CHEBI:15378"/>
        <dbReference type="ChEBI" id="CHEBI:30616"/>
        <dbReference type="ChEBI" id="CHEBI:43474"/>
        <dbReference type="ChEBI" id="CHEBI:149470"/>
        <dbReference type="ChEBI" id="CHEBI:149473"/>
        <dbReference type="ChEBI" id="CHEBI:456216"/>
    </reaction>
</comment>
<keyword evidence="5 9" id="KW-0093">Biotin biosynthesis</keyword>
<comment type="caution">
    <text evidence="10">The sequence shown here is derived from an EMBL/GenBank/DDBJ whole genome shotgun (WGS) entry which is preliminary data.</text>
</comment>
<dbReference type="Pfam" id="PF13500">
    <property type="entry name" value="AAA_26"/>
    <property type="match status" value="1"/>
</dbReference>
<comment type="catalytic activity">
    <reaction evidence="9">
        <text>(7R,8S)-7,8-diammoniononanoate + CO2 + ATP = (4R,5S)-dethiobiotin + ADP + phosphate + 3 H(+)</text>
        <dbReference type="Rhea" id="RHEA:15805"/>
        <dbReference type="ChEBI" id="CHEBI:15378"/>
        <dbReference type="ChEBI" id="CHEBI:16526"/>
        <dbReference type="ChEBI" id="CHEBI:30616"/>
        <dbReference type="ChEBI" id="CHEBI:43474"/>
        <dbReference type="ChEBI" id="CHEBI:149469"/>
        <dbReference type="ChEBI" id="CHEBI:149473"/>
        <dbReference type="ChEBI" id="CHEBI:456216"/>
        <dbReference type="EC" id="6.3.3.3"/>
    </reaction>
</comment>
<comment type="subcellular location">
    <subcellularLocation>
        <location evidence="9">Cytoplasm</location>
    </subcellularLocation>
</comment>
<comment type="caution">
    <text evidence="9">Lacks conserved residue(s) required for the propagation of feature annotation.</text>
</comment>
<comment type="pathway">
    <text evidence="9">Cofactor biosynthesis; biotin biosynthesis; biotin from 7,8-diaminononanoate: step 1/2.</text>
</comment>
<comment type="function">
    <text evidence="9">Catalyzes a mechanistically unusual reaction, the ATP-dependent insertion of CO2 between the N7 and N8 nitrogen atoms of 7,8-diaminopelargonic acid (DAPA, also called 7,8-diammoniononanoate) to form a ureido ring.</text>
</comment>
<dbReference type="SUPFAM" id="SSF52540">
    <property type="entry name" value="P-loop containing nucleoside triphosphate hydrolases"/>
    <property type="match status" value="1"/>
</dbReference>
<evidence type="ECO:0000313" key="10">
    <source>
        <dbReference type="EMBL" id="NME69399.1"/>
    </source>
</evidence>
<comment type="cofactor">
    <cofactor evidence="9">
        <name>Mg(2+)</name>
        <dbReference type="ChEBI" id="CHEBI:18420"/>
    </cofactor>
</comment>
<dbReference type="PIRSF" id="PIRSF006755">
    <property type="entry name" value="DTB_synth"/>
    <property type="match status" value="1"/>
</dbReference>
<dbReference type="GO" id="GO:0009102">
    <property type="term" value="P:biotin biosynthetic process"/>
    <property type="evidence" value="ECO:0007669"/>
    <property type="project" value="UniProtKB-UniRule"/>
</dbReference>
<evidence type="ECO:0000256" key="2">
    <source>
        <dbReference type="ARBA" id="ARBA00022598"/>
    </source>
</evidence>
<dbReference type="Gene3D" id="3.40.50.300">
    <property type="entry name" value="P-loop containing nucleotide triphosphate hydrolases"/>
    <property type="match status" value="1"/>
</dbReference>
<dbReference type="GO" id="GO:0005829">
    <property type="term" value="C:cytosol"/>
    <property type="evidence" value="ECO:0007669"/>
    <property type="project" value="TreeGrafter"/>
</dbReference>
<keyword evidence="6 9" id="KW-0067">ATP-binding</keyword>
<keyword evidence="1 9" id="KW-0963">Cytoplasm</keyword>
<evidence type="ECO:0000256" key="4">
    <source>
        <dbReference type="ARBA" id="ARBA00022741"/>
    </source>
</evidence>
<reference evidence="10 11" key="1">
    <citation type="submission" date="2020-04" db="EMBL/GenBank/DDBJ databases">
        <title>Flammeovirga sp. SR4, a novel species isolated from seawater.</title>
        <authorList>
            <person name="Wang X."/>
        </authorList>
    </citation>
    <scope>NUCLEOTIDE SEQUENCE [LARGE SCALE GENOMIC DNA]</scope>
    <source>
        <strain evidence="10 11">ATCC 23126</strain>
    </source>
</reference>
<accession>A0A7X9RVH6</accession>
<dbReference type="HAMAP" id="MF_00336">
    <property type="entry name" value="BioD"/>
    <property type="match status" value="1"/>
</dbReference>
<evidence type="ECO:0000256" key="3">
    <source>
        <dbReference type="ARBA" id="ARBA00022723"/>
    </source>
</evidence>
<dbReference type="AlphaFoldDB" id="A0A7X9RVH6"/>
<feature type="binding site" evidence="9">
    <location>
        <position position="40"/>
    </location>
    <ligand>
        <name>ATP</name>
        <dbReference type="ChEBI" id="CHEBI:30616"/>
    </ligand>
</feature>
<dbReference type="InterPro" id="IPR027417">
    <property type="entry name" value="P-loop_NTPase"/>
</dbReference>
<proteinExistence type="inferred from homology"/>
<dbReference type="GO" id="GO:0000287">
    <property type="term" value="F:magnesium ion binding"/>
    <property type="evidence" value="ECO:0007669"/>
    <property type="project" value="UniProtKB-UniRule"/>
</dbReference>
<name>A0A7X9RVH6_9BACT</name>
<dbReference type="CDD" id="cd03109">
    <property type="entry name" value="DTBS"/>
    <property type="match status" value="1"/>
</dbReference>
<evidence type="ECO:0000256" key="6">
    <source>
        <dbReference type="ARBA" id="ARBA00022840"/>
    </source>
</evidence>
<evidence type="ECO:0000256" key="8">
    <source>
        <dbReference type="ARBA" id="ARBA00047386"/>
    </source>
</evidence>
<dbReference type="InterPro" id="IPR004472">
    <property type="entry name" value="DTB_synth_BioD"/>
</dbReference>
<keyword evidence="7 9" id="KW-0460">Magnesium</keyword>
<evidence type="ECO:0000256" key="1">
    <source>
        <dbReference type="ARBA" id="ARBA00022490"/>
    </source>
</evidence>
<feature type="binding site" evidence="9">
    <location>
        <begin position="180"/>
        <end position="182"/>
    </location>
    <ligand>
        <name>ATP</name>
        <dbReference type="ChEBI" id="CHEBI:30616"/>
    </ligand>
</feature>
<feature type="binding site" evidence="9">
    <location>
        <position position="15"/>
    </location>
    <ligand>
        <name>Mg(2+)</name>
        <dbReference type="ChEBI" id="CHEBI:18420"/>
    </ligand>
</feature>
<gene>
    <name evidence="9 10" type="primary">bioD</name>
    <name evidence="10" type="ORF">HHU12_15595</name>
</gene>
<keyword evidence="2 9" id="KW-0436">Ligase</keyword>
<feature type="binding site" evidence="9">
    <location>
        <begin position="11"/>
        <end position="16"/>
    </location>
    <ligand>
        <name>ATP</name>
        <dbReference type="ChEBI" id="CHEBI:30616"/>
    </ligand>
</feature>
<feature type="binding site" evidence="9">
    <location>
        <position position="96"/>
    </location>
    <ligand>
        <name>Mg(2+)</name>
        <dbReference type="ChEBI" id="CHEBI:18420"/>
    </ligand>
</feature>
<dbReference type="UniPathway" id="UPA00078">
    <property type="reaction ID" value="UER00161"/>
</dbReference>
<organism evidence="10 11">
    <name type="scientific">Flammeovirga aprica JL-4</name>
    <dbReference type="NCBI Taxonomy" id="694437"/>
    <lineage>
        <taxon>Bacteria</taxon>
        <taxon>Pseudomonadati</taxon>
        <taxon>Bacteroidota</taxon>
        <taxon>Cytophagia</taxon>
        <taxon>Cytophagales</taxon>
        <taxon>Flammeovirgaceae</taxon>
        <taxon>Flammeovirga</taxon>
    </lineage>
</organism>
<dbReference type="PANTHER" id="PTHR43210:SF2">
    <property type="entry name" value="ATP-DEPENDENT DETHIOBIOTIN SYNTHETASE BIOD 2"/>
    <property type="match status" value="1"/>
</dbReference>
<dbReference type="GO" id="GO:0005524">
    <property type="term" value="F:ATP binding"/>
    <property type="evidence" value="ECO:0007669"/>
    <property type="project" value="UniProtKB-UniRule"/>
</dbReference>
<feature type="binding site" evidence="9">
    <location>
        <begin position="96"/>
        <end position="99"/>
    </location>
    <ligand>
        <name>ATP</name>
        <dbReference type="ChEBI" id="CHEBI:30616"/>
    </ligand>
</feature>
<dbReference type="EMBL" id="JABANE010000041">
    <property type="protein sequence ID" value="NME69399.1"/>
    <property type="molecule type" value="Genomic_DNA"/>
</dbReference>
<evidence type="ECO:0000256" key="5">
    <source>
        <dbReference type="ARBA" id="ARBA00022756"/>
    </source>
</evidence>
<evidence type="ECO:0000313" key="11">
    <source>
        <dbReference type="Proteomes" id="UP000576082"/>
    </source>
</evidence>
<keyword evidence="4 9" id="KW-0547">Nucleotide-binding</keyword>
<feature type="active site" evidence="9">
    <location>
        <position position="31"/>
    </location>
</feature>
<evidence type="ECO:0000256" key="9">
    <source>
        <dbReference type="HAMAP-Rule" id="MF_00336"/>
    </source>
</evidence>
<feature type="binding site" evidence="9">
    <location>
        <position position="40"/>
    </location>
    <ligand>
        <name>Mg(2+)</name>
        <dbReference type="ChEBI" id="CHEBI:18420"/>
    </ligand>
</feature>
<dbReference type="PANTHER" id="PTHR43210">
    <property type="entry name" value="DETHIOBIOTIN SYNTHETASE"/>
    <property type="match status" value="1"/>
</dbReference>
<keyword evidence="11" id="KW-1185">Reference proteome</keyword>
<sequence length="213" mass="23616">MNLFISAISTDSGKSIVSAIFTEALQASYWKPVQAGFPTDTETVHELLPTKSEKIPEAYLLKYPMSPHASARRENIKVSLDNITLPKHSKEHMIVEGAGGLMVPLNDDEMVIDIAEKHNLPIVLVSNTYLGSINHSLLSIREIQRRGLDLVGIVFNGEKNEDTESVILKHAKVPCLLRLPQLEDLEAETIKKYASIVKENLIANNIITISEHA</sequence>
<dbReference type="RefSeq" id="WP_169657676.1">
    <property type="nucleotide sequence ID" value="NZ_JABANE010000041.1"/>
</dbReference>
<comment type="subunit">
    <text evidence="9">Homodimer.</text>
</comment>
<dbReference type="EC" id="6.3.3.3" evidence="9"/>
<dbReference type="GO" id="GO:0004141">
    <property type="term" value="F:dethiobiotin synthase activity"/>
    <property type="evidence" value="ECO:0007669"/>
    <property type="project" value="UniProtKB-UniRule"/>
</dbReference>